<name>H0GRU8_SACCK</name>
<accession>H0GRU8</accession>
<feature type="transmembrane region" description="Helical" evidence="1">
    <location>
        <begin position="12"/>
        <end position="34"/>
    </location>
</feature>
<dbReference type="EMBL" id="AGVY01000144">
    <property type="protein sequence ID" value="EHN03483.1"/>
    <property type="molecule type" value="Genomic_DNA"/>
</dbReference>
<evidence type="ECO:0000256" key="1">
    <source>
        <dbReference type="SAM" id="Phobius"/>
    </source>
</evidence>
<proteinExistence type="predicted"/>
<evidence type="ECO:0000313" key="3">
    <source>
        <dbReference type="Proteomes" id="UP000009009"/>
    </source>
</evidence>
<sequence>MRMFIVDWSVHLCTRVMAPLFRALVELPLSIFVWNGFQLVALPINIPLKLFLGTSLSRLVAHTSTVDFYVVLTLLQYFAVLCAFGSIIGLIFGFVLGVFHSICGVPSVYISLEWKPWFVPVRTVFERISTTIVNVMQGQNIAPIPMSKSRPMPKPMHTANLNKKPFKDEVGVDDTTITHDNIGYMTPCQTPANEKIQHYNNDSFNTTTTDDEPTDIWDRSDTYQNSFATSETLMSLSNRAKLRKNISDVDIVNIKILRRNSR</sequence>
<keyword evidence="1" id="KW-1133">Transmembrane helix</keyword>
<protein>
    <submittedName>
        <fullName evidence="2">Ldb16p</fullName>
    </submittedName>
</protein>
<comment type="caution">
    <text evidence="2">The sequence shown here is derived from an EMBL/GenBank/DDBJ whole genome shotgun (WGS) entry which is preliminary data.</text>
</comment>
<dbReference type="OrthoDB" id="4069321at2759"/>
<keyword evidence="1" id="KW-0812">Transmembrane</keyword>
<organism evidence="2 3">
    <name type="scientific">Saccharomyces cerevisiae x Saccharomyces kudriavzevii (strain VIN7)</name>
    <name type="common">Yeast</name>
    <dbReference type="NCBI Taxonomy" id="1095631"/>
    <lineage>
        <taxon>Eukaryota</taxon>
        <taxon>Fungi</taxon>
        <taxon>Dikarya</taxon>
        <taxon>Ascomycota</taxon>
        <taxon>Saccharomycotina</taxon>
        <taxon>Saccharomycetes</taxon>
        <taxon>Saccharomycetales</taxon>
        <taxon>Saccharomycetaceae</taxon>
        <taxon>Saccharomyces</taxon>
    </lineage>
</organism>
<keyword evidence="3" id="KW-1185">Reference proteome</keyword>
<dbReference type="HOGENOM" id="CLU_1070207_0_0_1"/>
<evidence type="ECO:0000313" key="2">
    <source>
        <dbReference type="EMBL" id="EHN03483.1"/>
    </source>
</evidence>
<gene>
    <name evidence="2" type="ORF">VIN7_5842</name>
</gene>
<dbReference type="AlphaFoldDB" id="H0GRU8"/>
<keyword evidence="1" id="KW-0472">Membrane</keyword>
<dbReference type="Proteomes" id="UP000009009">
    <property type="component" value="Unassembled WGS sequence"/>
</dbReference>
<feature type="transmembrane region" description="Helical" evidence="1">
    <location>
        <begin position="68"/>
        <end position="99"/>
    </location>
</feature>
<dbReference type="PhylomeDB" id="H0GRU8"/>
<reference evidence="2 3" key="1">
    <citation type="journal article" date="2012" name="FEMS Yeast Res.">
        <title>The genome sequence of the wine yeast VIN7 reveals an allotriploid hybrid genome with Saccharomyces cerevisiae and Saccharomyces kudriavzevii origins.</title>
        <authorList>
            <person name="Borneman A.R."/>
            <person name="Desany B.A."/>
            <person name="Riches D."/>
            <person name="Affourtit J.P."/>
            <person name="Forgan A.H."/>
            <person name="Pretorius I.S."/>
            <person name="Egholm M."/>
            <person name="Chambers P.J."/>
        </authorList>
    </citation>
    <scope>NUCLEOTIDE SEQUENCE [LARGE SCALE GENOMIC DNA]</scope>
    <source>
        <strain evidence="2 3">VIN7</strain>
    </source>
</reference>